<name>A0A423J4T9_9PSED</name>
<feature type="transmembrane region" description="Helical" evidence="1">
    <location>
        <begin position="45"/>
        <end position="74"/>
    </location>
</feature>
<dbReference type="EMBL" id="MOBL01000014">
    <property type="protein sequence ID" value="RON32689.1"/>
    <property type="molecule type" value="Genomic_DNA"/>
</dbReference>
<keyword evidence="1" id="KW-0472">Membrane</keyword>
<protein>
    <submittedName>
        <fullName evidence="2">Uncharacterized protein</fullName>
    </submittedName>
</protein>
<sequence>MYVLAVIIGIGVTVMFNNISCTTFGQLEYLSAPTENSDDSDVGAALVAFFMGVTFSSQTIPAHSIAIFWVCLALTERFTTLSRSLIKRT</sequence>
<evidence type="ECO:0000313" key="3">
    <source>
        <dbReference type="Proteomes" id="UP000283260"/>
    </source>
</evidence>
<dbReference type="RefSeq" id="WP_259698694.1">
    <property type="nucleotide sequence ID" value="NZ_MOBL01000014.1"/>
</dbReference>
<keyword evidence="1" id="KW-0812">Transmembrane</keyword>
<accession>A0A423J4T9</accession>
<dbReference type="AlphaFoldDB" id="A0A423J4T9"/>
<evidence type="ECO:0000313" key="2">
    <source>
        <dbReference type="EMBL" id="RON32689.1"/>
    </source>
</evidence>
<reference evidence="2 3" key="1">
    <citation type="submission" date="2016-10" db="EMBL/GenBank/DDBJ databases">
        <title>Comparative genome analysis of multiple Pseudomonas spp. focuses on biocontrol and plant growth promoting traits.</title>
        <authorList>
            <person name="Tao X.-Y."/>
            <person name="Taylor C.G."/>
        </authorList>
    </citation>
    <scope>NUCLEOTIDE SEQUENCE [LARGE SCALE GENOMIC DNA]</scope>
    <source>
        <strain evidence="2 3">94G2</strain>
    </source>
</reference>
<dbReference type="Proteomes" id="UP000283260">
    <property type="component" value="Unassembled WGS sequence"/>
</dbReference>
<organism evidence="2 3">
    <name type="scientific">Pseudomonas frederiksbergensis</name>
    <dbReference type="NCBI Taxonomy" id="104087"/>
    <lineage>
        <taxon>Bacteria</taxon>
        <taxon>Pseudomonadati</taxon>
        <taxon>Pseudomonadota</taxon>
        <taxon>Gammaproteobacteria</taxon>
        <taxon>Pseudomonadales</taxon>
        <taxon>Pseudomonadaceae</taxon>
        <taxon>Pseudomonas</taxon>
    </lineage>
</organism>
<comment type="caution">
    <text evidence="2">The sequence shown here is derived from an EMBL/GenBank/DDBJ whole genome shotgun (WGS) entry which is preliminary data.</text>
</comment>
<keyword evidence="1" id="KW-1133">Transmembrane helix</keyword>
<evidence type="ECO:0000256" key="1">
    <source>
        <dbReference type="SAM" id="Phobius"/>
    </source>
</evidence>
<proteinExistence type="predicted"/>
<gene>
    <name evidence="2" type="ORF">BK661_14465</name>
</gene>